<comment type="caution">
    <text evidence="1">The sequence shown here is derived from an EMBL/GenBank/DDBJ whole genome shotgun (WGS) entry which is preliminary data.</text>
</comment>
<dbReference type="RefSeq" id="WP_201946991.1">
    <property type="nucleotide sequence ID" value="NZ_JAERRJ010000004.1"/>
</dbReference>
<evidence type="ECO:0008006" key="3">
    <source>
        <dbReference type="Google" id="ProtNLM"/>
    </source>
</evidence>
<proteinExistence type="predicted"/>
<keyword evidence="2" id="KW-1185">Reference proteome</keyword>
<accession>A0ABS1M3T7</accession>
<protein>
    <recommendedName>
        <fullName evidence="3">WXG100 family type VII secretion target</fullName>
    </recommendedName>
</protein>
<evidence type="ECO:0000313" key="2">
    <source>
        <dbReference type="Proteomes" id="UP000602198"/>
    </source>
</evidence>
<organism evidence="1 2">
    <name type="scientific">Nocardia acididurans</name>
    <dbReference type="NCBI Taxonomy" id="2802282"/>
    <lineage>
        <taxon>Bacteria</taxon>
        <taxon>Bacillati</taxon>
        <taxon>Actinomycetota</taxon>
        <taxon>Actinomycetes</taxon>
        <taxon>Mycobacteriales</taxon>
        <taxon>Nocardiaceae</taxon>
        <taxon>Nocardia</taxon>
    </lineage>
</organism>
<dbReference type="EMBL" id="JAERRJ010000004">
    <property type="protein sequence ID" value="MBL1075209.1"/>
    <property type="molecule type" value="Genomic_DNA"/>
</dbReference>
<reference evidence="1 2" key="1">
    <citation type="submission" date="2021-01" db="EMBL/GenBank/DDBJ databases">
        <title>WGS of actinomycetes isolated from Thailand.</title>
        <authorList>
            <person name="Thawai C."/>
        </authorList>
    </citation>
    <scope>NUCLEOTIDE SEQUENCE [LARGE SCALE GENOMIC DNA]</scope>
    <source>
        <strain evidence="1 2">LPG 2</strain>
    </source>
</reference>
<sequence>MSGRLEAYKDLLRTAKSRTTTVQEGLESVLATLEGALGGRVAPWGDDTLGNNFSNGPEGYLASRDNMVRGARNMAGTFGNVADGQADALELLSRMDGGNAGAYR</sequence>
<gene>
    <name evidence="1" type="ORF">JK358_12480</name>
</gene>
<name>A0ABS1M3T7_9NOCA</name>
<evidence type="ECO:0000313" key="1">
    <source>
        <dbReference type="EMBL" id="MBL1075209.1"/>
    </source>
</evidence>
<dbReference type="Proteomes" id="UP000602198">
    <property type="component" value="Unassembled WGS sequence"/>
</dbReference>